<protein>
    <submittedName>
        <fullName evidence="1">Uncharacterized protein</fullName>
    </submittedName>
</protein>
<dbReference type="AlphaFoldDB" id="A0A9E5T4I5"/>
<dbReference type="RefSeq" id="WP_167191585.1">
    <property type="nucleotide sequence ID" value="NZ_JAAONZ010000023.1"/>
</dbReference>
<proteinExistence type="predicted"/>
<evidence type="ECO:0000313" key="1">
    <source>
        <dbReference type="EMBL" id="NHO67999.1"/>
    </source>
</evidence>
<comment type="caution">
    <text evidence="1">The sequence shown here is derived from an EMBL/GenBank/DDBJ whole genome shotgun (WGS) entry which is preliminary data.</text>
</comment>
<name>A0A9E5T4I5_9GAMM</name>
<accession>A0A9E5T4I5</accession>
<dbReference type="Proteomes" id="UP000787472">
    <property type="component" value="Unassembled WGS sequence"/>
</dbReference>
<keyword evidence="2" id="KW-1185">Reference proteome</keyword>
<evidence type="ECO:0000313" key="2">
    <source>
        <dbReference type="Proteomes" id="UP000787472"/>
    </source>
</evidence>
<sequence length="93" mass="10411">MYVFSASAVATKALDGIEPGQKAPFIVYINFLDLFGAETLCKILIMREGFKEVEIEKRQLLTPEKCKDPKILNADKGLREALKTGFAIQLFSE</sequence>
<gene>
    <name evidence="1" type="ORF">G8770_20825</name>
</gene>
<organism evidence="1 2">
    <name type="scientific">Pseudomaricurvus hydrocarbonicus</name>
    <dbReference type="NCBI Taxonomy" id="1470433"/>
    <lineage>
        <taxon>Bacteria</taxon>
        <taxon>Pseudomonadati</taxon>
        <taxon>Pseudomonadota</taxon>
        <taxon>Gammaproteobacteria</taxon>
        <taxon>Cellvibrionales</taxon>
        <taxon>Cellvibrionaceae</taxon>
        <taxon>Pseudomaricurvus</taxon>
    </lineage>
</organism>
<reference evidence="1" key="1">
    <citation type="submission" date="2020-03" db="EMBL/GenBank/DDBJ databases">
        <authorList>
            <person name="Guo F."/>
        </authorList>
    </citation>
    <scope>NUCLEOTIDE SEQUENCE</scope>
    <source>
        <strain evidence="1">JCM 30134</strain>
    </source>
</reference>
<dbReference type="EMBL" id="JAAONZ010000023">
    <property type="protein sequence ID" value="NHO67999.1"/>
    <property type="molecule type" value="Genomic_DNA"/>
</dbReference>